<dbReference type="GO" id="GO:0005737">
    <property type="term" value="C:cytoplasm"/>
    <property type="evidence" value="ECO:0000318"/>
    <property type="project" value="GO_Central"/>
</dbReference>
<proteinExistence type="inferred from homology"/>
<feature type="region of interest" description="Disordered" evidence="2">
    <location>
        <begin position="25"/>
        <end position="47"/>
    </location>
</feature>
<dbReference type="InterPro" id="IPR029033">
    <property type="entry name" value="His_PPase_superfam"/>
</dbReference>
<dbReference type="OrthoDB" id="496981at2759"/>
<accession>A0A1U8LYK0</accession>
<dbReference type="Proteomes" id="UP000818029">
    <property type="component" value="Chromosome D07"/>
</dbReference>
<dbReference type="PaxDb" id="3635-A0A1U8LYK0"/>
<dbReference type="Pfam" id="PF00300">
    <property type="entry name" value="His_Phos_1"/>
    <property type="match status" value="2"/>
</dbReference>
<evidence type="ECO:0000256" key="2">
    <source>
        <dbReference type="SAM" id="MobiDB-lite"/>
    </source>
</evidence>
<dbReference type="GeneID" id="107932217"/>
<comment type="similarity">
    <text evidence="1">Belongs to the phosphoglycerate mutase family.</text>
</comment>
<dbReference type="KEGG" id="ghi:107932217"/>
<name>A0A1U8LYK0_GOSHI</name>
<dbReference type="AlphaFoldDB" id="A0A1U8LYK0"/>
<dbReference type="GO" id="GO:0016791">
    <property type="term" value="F:phosphatase activity"/>
    <property type="evidence" value="ECO:0000318"/>
    <property type="project" value="GO_Central"/>
</dbReference>
<dbReference type="SUPFAM" id="SSF53254">
    <property type="entry name" value="Phosphoglycerate mutase-like"/>
    <property type="match status" value="1"/>
</dbReference>
<protein>
    <submittedName>
        <fullName evidence="4">Phosphoglycerate mutase-like protein</fullName>
    </submittedName>
</protein>
<organism evidence="3 4">
    <name type="scientific">Gossypium hirsutum</name>
    <name type="common">Upland cotton</name>
    <name type="synonym">Gossypium mexicanum</name>
    <dbReference type="NCBI Taxonomy" id="3635"/>
    <lineage>
        <taxon>Eukaryota</taxon>
        <taxon>Viridiplantae</taxon>
        <taxon>Streptophyta</taxon>
        <taxon>Embryophyta</taxon>
        <taxon>Tracheophyta</taxon>
        <taxon>Spermatophyta</taxon>
        <taxon>Magnoliopsida</taxon>
        <taxon>eudicotyledons</taxon>
        <taxon>Gunneridae</taxon>
        <taxon>Pentapetalae</taxon>
        <taxon>rosids</taxon>
        <taxon>malvids</taxon>
        <taxon>Malvales</taxon>
        <taxon>Malvaceae</taxon>
        <taxon>Malvoideae</taxon>
        <taxon>Gossypium</taxon>
    </lineage>
</organism>
<dbReference type="RefSeq" id="XP_016719666.1">
    <property type="nucleotide sequence ID" value="XM_016864177.2"/>
</dbReference>
<dbReference type="Gene3D" id="3.40.50.1240">
    <property type="entry name" value="Phosphoglycerate mutase-like"/>
    <property type="match status" value="2"/>
</dbReference>
<reference evidence="3" key="1">
    <citation type="journal article" date="2020" name="Nat. Genet.">
        <title>Genomic diversifications of five Gossypium allopolyploid species and their impact on cotton improvement.</title>
        <authorList>
            <person name="Chen Z.J."/>
            <person name="Sreedasyam A."/>
            <person name="Ando A."/>
            <person name="Song Q."/>
            <person name="De Santiago L.M."/>
            <person name="Hulse-Kemp A.M."/>
            <person name="Ding M."/>
            <person name="Ye W."/>
            <person name="Kirkbride R.C."/>
            <person name="Jenkins J."/>
            <person name="Plott C."/>
            <person name="Lovell J."/>
            <person name="Lin Y.M."/>
            <person name="Vaughn R."/>
            <person name="Liu B."/>
            <person name="Simpson S."/>
            <person name="Scheffler B.E."/>
            <person name="Wen L."/>
            <person name="Saski C.A."/>
            <person name="Grover C.E."/>
            <person name="Hu G."/>
            <person name="Conover J.L."/>
            <person name="Carlson J.W."/>
            <person name="Shu S."/>
            <person name="Boston L.B."/>
            <person name="Williams M."/>
            <person name="Peterson D.G."/>
            <person name="McGee K."/>
            <person name="Jones D.C."/>
            <person name="Wendel J.F."/>
            <person name="Stelly D.M."/>
            <person name="Grimwood J."/>
            <person name="Schmutz J."/>
        </authorList>
    </citation>
    <scope>NUCLEOTIDE SEQUENCE [LARGE SCALE GENOMIC DNA]</scope>
    <source>
        <strain evidence="3">cv. TM-1</strain>
    </source>
</reference>
<dbReference type="STRING" id="3635.A0A1U8LYK0"/>
<dbReference type="SMART" id="SM00855">
    <property type="entry name" value="PGAM"/>
    <property type="match status" value="1"/>
</dbReference>
<reference evidence="4" key="2">
    <citation type="submission" date="2025-08" db="UniProtKB">
        <authorList>
            <consortium name="RefSeq"/>
        </authorList>
    </citation>
    <scope>IDENTIFICATION</scope>
</reference>
<evidence type="ECO:0000313" key="3">
    <source>
        <dbReference type="Proteomes" id="UP000818029"/>
    </source>
</evidence>
<evidence type="ECO:0000256" key="1">
    <source>
        <dbReference type="ARBA" id="ARBA00038362"/>
    </source>
</evidence>
<dbReference type="InterPro" id="IPR050275">
    <property type="entry name" value="PGM_Phosphatase"/>
</dbReference>
<dbReference type="PANTHER" id="PTHR48100">
    <property type="entry name" value="BROAD-SPECIFICITY PHOSPHATASE YOR283W-RELATED"/>
    <property type="match status" value="1"/>
</dbReference>
<gene>
    <name evidence="4" type="primary">LOC107932217</name>
</gene>
<dbReference type="PANTHER" id="PTHR48100:SF13">
    <property type="entry name" value="PHOSPHOGLYCERATE MUTASE-LIKE PROTEIN 1 ISOFORM X1"/>
    <property type="match status" value="1"/>
</dbReference>
<dbReference type="SMR" id="A0A1U8LYK0"/>
<dbReference type="CDD" id="cd07067">
    <property type="entry name" value="HP_PGM_like"/>
    <property type="match status" value="1"/>
</dbReference>
<sequence length="230" mass="26043">MASTSRELSNNQKRLHLMRHAHELHNSKEETNPQLSPLGSQQVRDERKNLSASGVLQSIELVVTSPLRRTLQTSVGVFVGSEEHGDTCNNPLIIATELCRVRMIESEYDISWEAEERETDEAVAARGVEFIKWLLARKEKEIAVVSHGGFLKQTLLAIGHKCDPLVTCDNFTPRFEERTRITVNQPTLGEEHASQSMGQKRFDFVSGDPPQVRFESRVMGDYPARFGEHF</sequence>
<dbReference type="InterPro" id="IPR013078">
    <property type="entry name" value="His_Pase_superF_clade-1"/>
</dbReference>
<keyword evidence="3" id="KW-1185">Reference proteome</keyword>
<feature type="compositionally biased region" description="Polar residues" evidence="2">
    <location>
        <begin position="32"/>
        <end position="42"/>
    </location>
</feature>
<evidence type="ECO:0000313" key="4">
    <source>
        <dbReference type="RefSeq" id="XP_016719666.1"/>
    </source>
</evidence>